<feature type="region of interest" description="Disordered" evidence="1">
    <location>
        <begin position="348"/>
        <end position="427"/>
    </location>
</feature>
<dbReference type="Pfam" id="PF13391">
    <property type="entry name" value="HNH_2"/>
    <property type="match status" value="1"/>
</dbReference>
<dbReference type="InterPro" id="IPR003615">
    <property type="entry name" value="HNH_nuc"/>
</dbReference>
<accession>A0AAV9U447</accession>
<organism evidence="3 4">
    <name type="scientific">Orbilia brochopaga</name>
    <dbReference type="NCBI Taxonomy" id="3140254"/>
    <lineage>
        <taxon>Eukaryota</taxon>
        <taxon>Fungi</taxon>
        <taxon>Dikarya</taxon>
        <taxon>Ascomycota</taxon>
        <taxon>Pezizomycotina</taxon>
        <taxon>Orbiliomycetes</taxon>
        <taxon>Orbiliales</taxon>
        <taxon>Orbiliaceae</taxon>
        <taxon>Orbilia</taxon>
    </lineage>
</organism>
<proteinExistence type="predicted"/>
<evidence type="ECO:0000259" key="2">
    <source>
        <dbReference type="Pfam" id="PF13391"/>
    </source>
</evidence>
<keyword evidence="4" id="KW-1185">Reference proteome</keyword>
<dbReference type="AlphaFoldDB" id="A0AAV9U447"/>
<evidence type="ECO:0000313" key="3">
    <source>
        <dbReference type="EMBL" id="KAK6335629.1"/>
    </source>
</evidence>
<feature type="domain" description="HNH nuclease" evidence="2">
    <location>
        <begin position="224"/>
        <end position="290"/>
    </location>
</feature>
<reference evidence="3 4" key="1">
    <citation type="submission" date="2019-10" db="EMBL/GenBank/DDBJ databases">
        <authorList>
            <person name="Palmer J.M."/>
        </authorList>
    </citation>
    <scope>NUCLEOTIDE SEQUENCE [LARGE SCALE GENOMIC DNA]</scope>
    <source>
        <strain evidence="3 4">TWF696</strain>
    </source>
</reference>
<feature type="compositionally biased region" description="Acidic residues" evidence="1">
    <location>
        <begin position="418"/>
        <end position="427"/>
    </location>
</feature>
<evidence type="ECO:0000313" key="4">
    <source>
        <dbReference type="Proteomes" id="UP001375240"/>
    </source>
</evidence>
<gene>
    <name evidence="3" type="ORF">TWF696_002397</name>
</gene>
<dbReference type="EMBL" id="JAVHNQ010000012">
    <property type="protein sequence ID" value="KAK6335629.1"/>
    <property type="molecule type" value="Genomic_DNA"/>
</dbReference>
<comment type="caution">
    <text evidence="3">The sequence shown here is derived from an EMBL/GenBank/DDBJ whole genome shotgun (WGS) entry which is preliminary data.</text>
</comment>
<sequence length="517" mass="58759">MSTSTLVKEPLGVWNITPSRVPQPQDHKSIYVNHPFYDDGIRGSFLRVYALDQDVKPIEGQDHADYEESNTKRLLTKAKDIELYHSKAGVHHGTLLLACFVLSGGKNGVLSPARLTDPSQIQNLFSRLEADAAAVSDEVLRANRYYFYPLDYFNNEEYEITPNFRAWEIPSQDNLDSNPILRLWNSAWLNDRTIQREENTTSKNRYETPVSNATAFIKDRDLTCKMTGILDPLDAAHIVPEKEHAFWDRNALSKLCLRTGLSSNPTAVEDNLIALSKNVHHVFDQAAFCFTVKENTFVAHFSQAHFLDSMRMLHNRPLRAPSTVHLIYLFVRFAWTFFQYRFPLRPKTQPAQGDEDAVELSDAAAGAESAGASEELGKKGKTNRSRGAKGQPGERPEGSRRSERLKPTPMNLDRAQETSDDTGEDAPFDQELQRLRKIGEYAKDQFPPGFFEADGAIDQPLQEWQQDLLDTADFYPGCEETERLKRRYRHEHPEVSAVSNLEEVWEDIENPGIDGDL</sequence>
<evidence type="ECO:0000256" key="1">
    <source>
        <dbReference type="SAM" id="MobiDB-lite"/>
    </source>
</evidence>
<dbReference type="Proteomes" id="UP001375240">
    <property type="component" value="Unassembled WGS sequence"/>
</dbReference>
<feature type="compositionally biased region" description="Basic and acidic residues" evidence="1">
    <location>
        <begin position="392"/>
        <end position="406"/>
    </location>
</feature>
<protein>
    <recommendedName>
        <fullName evidence="2">HNH nuclease domain-containing protein</fullName>
    </recommendedName>
</protein>
<feature type="compositionally biased region" description="Low complexity" evidence="1">
    <location>
        <begin position="363"/>
        <end position="374"/>
    </location>
</feature>
<name>A0AAV9U447_9PEZI</name>